<dbReference type="PANTHER" id="PTHR46889:SF5">
    <property type="entry name" value="INTEGRASE PROTEIN"/>
    <property type="match status" value="1"/>
</dbReference>
<feature type="domain" description="Integrase catalytic" evidence="3">
    <location>
        <begin position="199"/>
        <end position="366"/>
    </location>
</feature>
<dbReference type="PROSITE" id="PS50994">
    <property type="entry name" value="INTEGRASE"/>
    <property type="match status" value="1"/>
</dbReference>
<feature type="coiled-coil region" evidence="1">
    <location>
        <begin position="42"/>
        <end position="76"/>
    </location>
</feature>
<name>A0A1Q2MCV0_9BACT</name>
<dbReference type="RefSeq" id="WP_186804853.1">
    <property type="nucleotide sequence ID" value="NZ_CP019646.1"/>
</dbReference>
<dbReference type="SUPFAM" id="SSF53098">
    <property type="entry name" value="Ribonuclease H-like"/>
    <property type="match status" value="1"/>
</dbReference>
<dbReference type="KEGG" id="pbas:SMSP2_00852"/>
<evidence type="ECO:0000313" key="5">
    <source>
        <dbReference type="Proteomes" id="UP000188181"/>
    </source>
</evidence>
<dbReference type="Pfam" id="PF00665">
    <property type="entry name" value="rve"/>
    <property type="match status" value="1"/>
</dbReference>
<feature type="region of interest" description="Disordered" evidence="2">
    <location>
        <begin position="175"/>
        <end position="199"/>
    </location>
</feature>
<dbReference type="EMBL" id="CP019646">
    <property type="protein sequence ID" value="AQQ70500.1"/>
    <property type="molecule type" value="Genomic_DNA"/>
</dbReference>
<evidence type="ECO:0000313" key="4">
    <source>
        <dbReference type="EMBL" id="AQQ70500.1"/>
    </source>
</evidence>
<dbReference type="PANTHER" id="PTHR46889">
    <property type="entry name" value="TRANSPOSASE INSF FOR INSERTION SEQUENCE IS3B-RELATED"/>
    <property type="match status" value="1"/>
</dbReference>
<dbReference type="InterPro" id="IPR036397">
    <property type="entry name" value="RNaseH_sf"/>
</dbReference>
<sequence length="400" mass="45665">MSQNIEIINIAVRLIVKAAVLAAGFSGRARKRSFKRLAGMDIEEKHKELIFLRDKVSQLQTQVSILQKALKKQNNKKRYTIREKLFILCYMETFQIPRRRVTEHLGIARSTLYRWLKNIEEKVQAVVPANITPTELAALVWKITKSNAGWGRVRVANQLKLLGIFLSASTVRNILNRPEPRKPPRKASKPKKTEDETEARSIPAWYPNHVWSIDTTMVYQWGLLAVHVVVIIDHFSRKITAAVPLEGPNAGWVVNAMEDAIEKYGSPKHIISDQGSAFISEAFAECLKNNNHIKHRLGAIGKKGSIAVTERANLTLKSEWLNHVLIIRGIDHLHDLCNEFQVWYNSWRPHMALDGNRPDDVFFGNLQEAPKRDAKTVPDNIETRYFCQARITGYRLKEAG</sequence>
<dbReference type="GO" id="GO:0015074">
    <property type="term" value="P:DNA integration"/>
    <property type="evidence" value="ECO:0007669"/>
    <property type="project" value="InterPro"/>
</dbReference>
<dbReference type="STRING" id="1851148.SMSP2_00852"/>
<keyword evidence="5" id="KW-1185">Reference proteome</keyword>
<proteinExistence type="predicted"/>
<keyword evidence="1" id="KW-0175">Coiled coil</keyword>
<protein>
    <submittedName>
        <fullName evidence="4">Putative transposase OrfB</fullName>
    </submittedName>
</protein>
<organism evidence="4 5">
    <name type="scientific">Limihaloglobus sulfuriphilus</name>
    <dbReference type="NCBI Taxonomy" id="1851148"/>
    <lineage>
        <taxon>Bacteria</taxon>
        <taxon>Pseudomonadati</taxon>
        <taxon>Planctomycetota</taxon>
        <taxon>Phycisphaerae</taxon>
        <taxon>Sedimentisphaerales</taxon>
        <taxon>Sedimentisphaeraceae</taxon>
        <taxon>Limihaloglobus</taxon>
    </lineage>
</organism>
<dbReference type="InterPro" id="IPR050900">
    <property type="entry name" value="Transposase_IS3/IS150/IS904"/>
</dbReference>
<dbReference type="Gene3D" id="3.30.420.10">
    <property type="entry name" value="Ribonuclease H-like superfamily/Ribonuclease H"/>
    <property type="match status" value="1"/>
</dbReference>
<evidence type="ECO:0000259" key="3">
    <source>
        <dbReference type="PROSITE" id="PS50994"/>
    </source>
</evidence>
<accession>A0A1Q2MCV0</accession>
<dbReference type="InterPro" id="IPR001584">
    <property type="entry name" value="Integrase_cat-core"/>
</dbReference>
<dbReference type="Proteomes" id="UP000188181">
    <property type="component" value="Chromosome"/>
</dbReference>
<evidence type="ECO:0000256" key="1">
    <source>
        <dbReference type="SAM" id="Coils"/>
    </source>
</evidence>
<evidence type="ECO:0000256" key="2">
    <source>
        <dbReference type="SAM" id="MobiDB-lite"/>
    </source>
</evidence>
<reference evidence="5" key="1">
    <citation type="submission" date="2017-02" db="EMBL/GenBank/DDBJ databases">
        <title>Comparative genomics and description of representatives of a novel lineage of planctomycetes thriving in anoxic sediments.</title>
        <authorList>
            <person name="Spring S."/>
            <person name="Bunk B."/>
            <person name="Sproer C."/>
        </authorList>
    </citation>
    <scope>NUCLEOTIDE SEQUENCE [LARGE SCALE GENOMIC DNA]</scope>
    <source>
        <strain evidence="5">SM-Chi-D1</strain>
    </source>
</reference>
<dbReference type="InterPro" id="IPR010921">
    <property type="entry name" value="Trp_repressor/repl_initiator"/>
</dbReference>
<dbReference type="AlphaFoldDB" id="A0A1Q2MCV0"/>
<gene>
    <name evidence="4" type="ORF">SMSP2_00852</name>
</gene>
<dbReference type="InterPro" id="IPR012337">
    <property type="entry name" value="RNaseH-like_sf"/>
</dbReference>
<dbReference type="SUPFAM" id="SSF48295">
    <property type="entry name" value="TrpR-like"/>
    <property type="match status" value="1"/>
</dbReference>
<dbReference type="GO" id="GO:0043565">
    <property type="term" value="F:sequence-specific DNA binding"/>
    <property type="evidence" value="ECO:0007669"/>
    <property type="project" value="InterPro"/>
</dbReference>